<proteinExistence type="predicted"/>
<evidence type="ECO:0000256" key="4">
    <source>
        <dbReference type="ARBA" id="ARBA00022692"/>
    </source>
</evidence>
<protein>
    <submittedName>
        <fullName evidence="9">Sodium:dicarboxylate symporter</fullName>
    </submittedName>
</protein>
<dbReference type="InterPro" id="IPR001991">
    <property type="entry name" value="Na-dicarboxylate_symporter"/>
</dbReference>
<evidence type="ECO:0000313" key="10">
    <source>
        <dbReference type="Proteomes" id="UP000321051"/>
    </source>
</evidence>
<keyword evidence="2" id="KW-0813">Transport</keyword>
<feature type="transmembrane region" description="Helical" evidence="8">
    <location>
        <begin position="45"/>
        <end position="70"/>
    </location>
</feature>
<dbReference type="RefSeq" id="WP_079474560.1">
    <property type="nucleotide sequence ID" value="NZ_BJUN01000009.1"/>
</dbReference>
<evidence type="ECO:0000256" key="1">
    <source>
        <dbReference type="ARBA" id="ARBA00004651"/>
    </source>
</evidence>
<reference evidence="9 10" key="1">
    <citation type="submission" date="2019-07" db="EMBL/GenBank/DDBJ databases">
        <title>Whole genome shotgun sequence of Marinococcus halophilus NBRC 102359.</title>
        <authorList>
            <person name="Hosoyama A."/>
            <person name="Uohara A."/>
            <person name="Ohji S."/>
            <person name="Ichikawa N."/>
        </authorList>
    </citation>
    <scope>NUCLEOTIDE SEQUENCE [LARGE SCALE GENOMIC DNA]</scope>
    <source>
        <strain evidence="9 10">NBRC 102359</strain>
    </source>
</reference>
<organism evidence="9 10">
    <name type="scientific">Marinococcus halophilus</name>
    <dbReference type="NCBI Taxonomy" id="1371"/>
    <lineage>
        <taxon>Bacteria</taxon>
        <taxon>Bacillati</taxon>
        <taxon>Bacillota</taxon>
        <taxon>Bacilli</taxon>
        <taxon>Bacillales</taxon>
        <taxon>Bacillaceae</taxon>
        <taxon>Marinococcus</taxon>
    </lineage>
</organism>
<name>A0A510Y711_MARHA</name>
<evidence type="ECO:0000256" key="2">
    <source>
        <dbReference type="ARBA" id="ARBA00022448"/>
    </source>
</evidence>
<dbReference type="Pfam" id="PF00375">
    <property type="entry name" value="SDF"/>
    <property type="match status" value="1"/>
</dbReference>
<dbReference type="Gene3D" id="1.10.3860.10">
    <property type="entry name" value="Sodium:dicarboxylate symporter"/>
    <property type="match status" value="1"/>
</dbReference>
<dbReference type="PANTHER" id="PTHR11958">
    <property type="entry name" value="SODIUM/DICARBOXYLATE SYMPORTER-RELATED"/>
    <property type="match status" value="1"/>
</dbReference>
<accession>A0A510Y711</accession>
<dbReference type="STRING" id="1371.GCA_900166605_00204"/>
<keyword evidence="4 8" id="KW-0812">Transmembrane</keyword>
<gene>
    <name evidence="9" type="ORF">MHA01_18480</name>
</gene>
<evidence type="ECO:0000256" key="6">
    <source>
        <dbReference type="ARBA" id="ARBA00022989"/>
    </source>
</evidence>
<keyword evidence="6 8" id="KW-1133">Transmembrane helix</keyword>
<comment type="caution">
    <text evidence="9">The sequence shown here is derived from an EMBL/GenBank/DDBJ whole genome shotgun (WGS) entry which is preliminary data.</text>
</comment>
<feature type="transmembrane region" description="Helical" evidence="8">
    <location>
        <begin position="181"/>
        <end position="205"/>
    </location>
</feature>
<dbReference type="SUPFAM" id="SSF118215">
    <property type="entry name" value="Proton glutamate symport protein"/>
    <property type="match status" value="1"/>
</dbReference>
<dbReference type="OrthoDB" id="9768885at2"/>
<dbReference type="PRINTS" id="PR00173">
    <property type="entry name" value="EDTRNSPORT"/>
</dbReference>
<feature type="transmembrane region" description="Helical" evidence="8">
    <location>
        <begin position="7"/>
        <end position="25"/>
    </location>
</feature>
<evidence type="ECO:0000313" key="9">
    <source>
        <dbReference type="EMBL" id="GEK58943.1"/>
    </source>
</evidence>
<dbReference type="GO" id="GO:0005886">
    <property type="term" value="C:plasma membrane"/>
    <property type="evidence" value="ECO:0007669"/>
    <property type="project" value="UniProtKB-SubCell"/>
</dbReference>
<keyword evidence="3" id="KW-1003">Cell membrane</keyword>
<dbReference type="PANTHER" id="PTHR11958:SF63">
    <property type="entry name" value="AMINO ACID TRANSPORTER"/>
    <property type="match status" value="1"/>
</dbReference>
<dbReference type="GO" id="GO:0015293">
    <property type="term" value="F:symporter activity"/>
    <property type="evidence" value="ECO:0007669"/>
    <property type="project" value="UniProtKB-KW"/>
</dbReference>
<feature type="transmembrane region" description="Helical" evidence="8">
    <location>
        <begin position="351"/>
        <end position="373"/>
    </location>
</feature>
<evidence type="ECO:0000256" key="7">
    <source>
        <dbReference type="ARBA" id="ARBA00023136"/>
    </source>
</evidence>
<keyword evidence="7 8" id="KW-0472">Membrane</keyword>
<dbReference type="FunFam" id="1.10.3860.10:FF:000001">
    <property type="entry name" value="C4-dicarboxylate transport protein"/>
    <property type="match status" value="1"/>
</dbReference>
<comment type="subcellular location">
    <subcellularLocation>
        <location evidence="1">Cell membrane</location>
        <topology evidence="1">Multi-pass membrane protein</topology>
    </subcellularLocation>
</comment>
<feature type="transmembrane region" description="Helical" evidence="8">
    <location>
        <begin position="147"/>
        <end position="169"/>
    </location>
</feature>
<dbReference type="Proteomes" id="UP000321051">
    <property type="component" value="Unassembled WGS sequence"/>
</dbReference>
<keyword evidence="10" id="KW-1185">Reference proteome</keyword>
<feature type="transmembrane region" description="Helical" evidence="8">
    <location>
        <begin position="217"/>
        <end position="242"/>
    </location>
</feature>
<dbReference type="AlphaFoldDB" id="A0A510Y711"/>
<feature type="transmembrane region" description="Helical" evidence="8">
    <location>
        <begin position="328"/>
        <end position="345"/>
    </location>
</feature>
<evidence type="ECO:0000256" key="5">
    <source>
        <dbReference type="ARBA" id="ARBA00022847"/>
    </source>
</evidence>
<dbReference type="InterPro" id="IPR036458">
    <property type="entry name" value="Na:dicarbo_symporter_sf"/>
</dbReference>
<evidence type="ECO:0000256" key="8">
    <source>
        <dbReference type="SAM" id="Phobius"/>
    </source>
</evidence>
<evidence type="ECO:0000256" key="3">
    <source>
        <dbReference type="ARBA" id="ARBA00022475"/>
    </source>
</evidence>
<dbReference type="GO" id="GO:0006835">
    <property type="term" value="P:dicarboxylic acid transport"/>
    <property type="evidence" value="ECO:0007669"/>
    <property type="project" value="UniProtKB-ARBA"/>
</dbReference>
<dbReference type="InterPro" id="IPR050746">
    <property type="entry name" value="DAACS"/>
</dbReference>
<keyword evidence="5" id="KW-0769">Symport</keyword>
<dbReference type="EMBL" id="BJUN01000009">
    <property type="protein sequence ID" value="GEK58943.1"/>
    <property type="molecule type" value="Genomic_DNA"/>
</dbReference>
<sequence length="414" mass="43646">MNKKLTIWILIALVAGVIAGIILSFGPDSVYNPLDTYVLYPIGEIFLNLITMLVVPIVFVSITLGAAALNPRDLGRIGGKTIAFYLVTTAIALTIGVIVAYVLQPGAGGDFDIQNASYNAEEAPSITDTLLGIIPDNPVQAMAEANMLQIIAFGIFVGISLAMLGSKVSMVTKFFEQLNDILMFLVTIVMYTAPFGAFALIASAIGEAGLGGLQSILMYGLAVILALVLQAAVVYTLAISLLGKGNPLTFFREFFPAMAVAFSLSSSSGTLPISMRMAQERLKVSKPVSSFVQPLGSTINMDGTGIMQSVAAVFISQAYSIELSFTQVIVIILTATLASIGTAGVPGVGLIMLSLVLTQVGLPVEGIALIIGIDRLLDMLRTSLNVTGDAVCAFVIDRSEKRKRGEDIEHIGAE</sequence>
<feature type="transmembrane region" description="Helical" evidence="8">
    <location>
        <begin position="82"/>
        <end position="103"/>
    </location>
</feature>